<keyword evidence="2" id="KW-0472">Membrane</keyword>
<evidence type="ECO:0000313" key="4">
    <source>
        <dbReference type="Proteomes" id="UP000053593"/>
    </source>
</evidence>
<name>A0A0D0AN59_9AGAR</name>
<reference evidence="3 4" key="1">
    <citation type="submission" date="2014-04" db="EMBL/GenBank/DDBJ databases">
        <title>Evolutionary Origins and Diversification of the Mycorrhizal Mutualists.</title>
        <authorList>
            <consortium name="DOE Joint Genome Institute"/>
            <consortium name="Mycorrhizal Genomics Consortium"/>
            <person name="Kohler A."/>
            <person name="Kuo A."/>
            <person name="Nagy L.G."/>
            <person name="Floudas D."/>
            <person name="Copeland A."/>
            <person name="Barry K.W."/>
            <person name="Cichocki N."/>
            <person name="Veneault-Fourrey C."/>
            <person name="LaButti K."/>
            <person name="Lindquist E.A."/>
            <person name="Lipzen A."/>
            <person name="Lundell T."/>
            <person name="Morin E."/>
            <person name="Murat C."/>
            <person name="Riley R."/>
            <person name="Ohm R."/>
            <person name="Sun H."/>
            <person name="Tunlid A."/>
            <person name="Henrissat B."/>
            <person name="Grigoriev I.V."/>
            <person name="Hibbett D.S."/>
            <person name="Martin F."/>
        </authorList>
    </citation>
    <scope>NUCLEOTIDE SEQUENCE [LARGE SCALE GENOMIC DNA]</scope>
    <source>
        <strain evidence="3 4">FD-317 M1</strain>
    </source>
</reference>
<evidence type="ECO:0000256" key="2">
    <source>
        <dbReference type="SAM" id="Phobius"/>
    </source>
</evidence>
<feature type="region of interest" description="Disordered" evidence="1">
    <location>
        <begin position="1"/>
        <end position="26"/>
    </location>
</feature>
<dbReference type="EMBL" id="KN834858">
    <property type="protein sequence ID" value="KIK51660.1"/>
    <property type="molecule type" value="Genomic_DNA"/>
</dbReference>
<gene>
    <name evidence="3" type="ORF">GYMLUDRAFT_251874</name>
</gene>
<feature type="compositionally biased region" description="Basic and acidic residues" evidence="1">
    <location>
        <begin position="16"/>
        <end position="26"/>
    </location>
</feature>
<sequence length="272" mass="29300">MSNVEHAPSSKISMHSPHDHHDHWHPPDVQSSTIFSIFSTPVNSSWSASLDSPTPPTSSSIVTAMVITVSTPTTISLPSVLRSGVEGDLRVDSSGPTSSQLSSPTQSSLAASSKVHQSLSISIITVSVIGSTAALFIAILRIFILVRRRRARSRGTWSHLVTPLTEEPTNQDDCNTHRREKRSLPATGSSRPPGHNAETIADPQLNSNSAFPNNLPLYSGSIGNMPIETHLASIQNTMIRMAEHMQRLESQRASEEGLTAGRSDAPPTYVSE</sequence>
<dbReference type="Proteomes" id="UP000053593">
    <property type="component" value="Unassembled WGS sequence"/>
</dbReference>
<evidence type="ECO:0000256" key="1">
    <source>
        <dbReference type="SAM" id="MobiDB-lite"/>
    </source>
</evidence>
<protein>
    <submittedName>
        <fullName evidence="3">Uncharacterized protein</fullName>
    </submittedName>
</protein>
<keyword evidence="4" id="KW-1185">Reference proteome</keyword>
<feature type="compositionally biased region" description="Low complexity" evidence="1">
    <location>
        <begin position="93"/>
        <end position="106"/>
    </location>
</feature>
<evidence type="ECO:0000313" key="3">
    <source>
        <dbReference type="EMBL" id="KIK51660.1"/>
    </source>
</evidence>
<accession>A0A0D0AN59</accession>
<dbReference type="HOGENOM" id="CLU_1023276_0_0_1"/>
<feature type="region of interest" description="Disordered" evidence="1">
    <location>
        <begin position="165"/>
        <end position="208"/>
    </location>
</feature>
<proteinExistence type="predicted"/>
<keyword evidence="2" id="KW-0812">Transmembrane</keyword>
<feature type="region of interest" description="Disordered" evidence="1">
    <location>
        <begin position="247"/>
        <end position="272"/>
    </location>
</feature>
<dbReference type="AlphaFoldDB" id="A0A0D0AN59"/>
<feature type="region of interest" description="Disordered" evidence="1">
    <location>
        <begin position="87"/>
        <end position="106"/>
    </location>
</feature>
<feature type="transmembrane region" description="Helical" evidence="2">
    <location>
        <begin position="119"/>
        <end position="144"/>
    </location>
</feature>
<keyword evidence="2" id="KW-1133">Transmembrane helix</keyword>
<organism evidence="3 4">
    <name type="scientific">Collybiopsis luxurians FD-317 M1</name>
    <dbReference type="NCBI Taxonomy" id="944289"/>
    <lineage>
        <taxon>Eukaryota</taxon>
        <taxon>Fungi</taxon>
        <taxon>Dikarya</taxon>
        <taxon>Basidiomycota</taxon>
        <taxon>Agaricomycotina</taxon>
        <taxon>Agaricomycetes</taxon>
        <taxon>Agaricomycetidae</taxon>
        <taxon>Agaricales</taxon>
        <taxon>Marasmiineae</taxon>
        <taxon>Omphalotaceae</taxon>
        <taxon>Collybiopsis</taxon>
        <taxon>Collybiopsis luxurians</taxon>
    </lineage>
</organism>